<keyword evidence="1" id="KW-1133">Transmembrane helix</keyword>
<keyword evidence="2" id="KW-1185">Reference proteome</keyword>
<feature type="transmembrane region" description="Helical" evidence="1">
    <location>
        <begin position="76"/>
        <end position="105"/>
    </location>
</feature>
<feature type="transmembrane region" description="Helical" evidence="1">
    <location>
        <begin position="39"/>
        <end position="56"/>
    </location>
</feature>
<sequence length="397" mass="46251">MLDWVDLCTIGAKLQILILALYCIYSLRKFRDHNPTLTLNYALLYLDISMIISHLFHDTIIRVAEKDVFSDLGFKIIQTIMFCRYFGQTYFLILLSLFLILACYWPNTYRTMKQPHTIGVMLIPALITIVHVTLFVWECDCMIFRVPEYVWDSNLSLDSPKMIYYLYSEGLKVLCLALLVVTDVALLIKLYRHGLYRGPKYLRTQTTDQQILVTSNLGNSNNGFSMMSNGITSEIVRRRPRLRIDARLALGFTYLCTAFVCSSVHYKLKNDMDPMLHKIFYHLVGILELSKCSMYILIIKFFSCMMLKMLVMLTVLALFAFFALFIDFGRAKNTRSTEADRKLQIDLLNDKAVFPRADLLNQRYVILIKPMVVKHVLTMPAFVDFLLYYSEKLNKEF</sequence>
<dbReference type="Gene3D" id="1.20.1070.10">
    <property type="entry name" value="Rhodopsin 7-helix transmembrane proteins"/>
    <property type="match status" value="1"/>
</dbReference>
<keyword evidence="1" id="KW-0472">Membrane</keyword>
<dbReference type="AlphaFoldDB" id="A0AAF3F868"/>
<organism evidence="2 3">
    <name type="scientific">Mesorhabditis belari</name>
    <dbReference type="NCBI Taxonomy" id="2138241"/>
    <lineage>
        <taxon>Eukaryota</taxon>
        <taxon>Metazoa</taxon>
        <taxon>Ecdysozoa</taxon>
        <taxon>Nematoda</taxon>
        <taxon>Chromadorea</taxon>
        <taxon>Rhabditida</taxon>
        <taxon>Rhabditina</taxon>
        <taxon>Rhabditomorpha</taxon>
        <taxon>Rhabditoidea</taxon>
        <taxon>Rhabditidae</taxon>
        <taxon>Mesorhabditinae</taxon>
        <taxon>Mesorhabditis</taxon>
    </lineage>
</organism>
<feature type="transmembrane region" description="Helical" evidence="1">
    <location>
        <begin position="248"/>
        <end position="267"/>
    </location>
</feature>
<keyword evidence="1" id="KW-0812">Transmembrane</keyword>
<feature type="transmembrane region" description="Helical" evidence="1">
    <location>
        <begin position="12"/>
        <end position="27"/>
    </location>
</feature>
<evidence type="ECO:0000313" key="2">
    <source>
        <dbReference type="Proteomes" id="UP000887575"/>
    </source>
</evidence>
<feature type="transmembrane region" description="Helical" evidence="1">
    <location>
        <begin position="310"/>
        <end position="328"/>
    </location>
</feature>
<proteinExistence type="predicted"/>
<dbReference type="Proteomes" id="UP000887575">
    <property type="component" value="Unassembled WGS sequence"/>
</dbReference>
<feature type="transmembrane region" description="Helical" evidence="1">
    <location>
        <begin position="279"/>
        <end position="298"/>
    </location>
</feature>
<dbReference type="WBParaSite" id="MBELARI_LOCUS3020.2">
    <property type="protein sequence ID" value="MBELARI_LOCUS3020.2"/>
    <property type="gene ID" value="MBELARI_LOCUS3020"/>
</dbReference>
<accession>A0AAF3F868</accession>
<feature type="transmembrane region" description="Helical" evidence="1">
    <location>
        <begin position="171"/>
        <end position="191"/>
    </location>
</feature>
<dbReference type="SUPFAM" id="SSF81321">
    <property type="entry name" value="Family A G protein-coupled receptor-like"/>
    <property type="match status" value="1"/>
</dbReference>
<protein>
    <submittedName>
        <fullName evidence="3">Vomeronasal type-1 receptor</fullName>
    </submittedName>
</protein>
<evidence type="ECO:0000256" key="1">
    <source>
        <dbReference type="SAM" id="Phobius"/>
    </source>
</evidence>
<reference evidence="3" key="1">
    <citation type="submission" date="2024-02" db="UniProtKB">
        <authorList>
            <consortium name="WormBaseParasite"/>
        </authorList>
    </citation>
    <scope>IDENTIFICATION</scope>
</reference>
<name>A0AAF3F868_9BILA</name>
<feature type="transmembrane region" description="Helical" evidence="1">
    <location>
        <begin position="117"/>
        <end position="137"/>
    </location>
</feature>
<evidence type="ECO:0000313" key="3">
    <source>
        <dbReference type="WBParaSite" id="MBELARI_LOCUS3020.2"/>
    </source>
</evidence>